<proteinExistence type="predicted"/>
<keyword evidence="2" id="KW-1185">Reference proteome</keyword>
<sequence length="92" mass="9949">MQEPLQVCSALQVPGESKCACHIDVPQIRVVGETRDGRTVDHIFNGGQARVGRKGSDIANIARENVRVIQTAQARFVDAKSQKIAAHTLQAS</sequence>
<evidence type="ECO:0000313" key="2">
    <source>
        <dbReference type="Proteomes" id="UP001501353"/>
    </source>
</evidence>
<protein>
    <submittedName>
        <fullName evidence="1">Uncharacterized protein</fullName>
    </submittedName>
</protein>
<accession>A0ABP7SHK1</accession>
<dbReference type="Proteomes" id="UP001501353">
    <property type="component" value="Unassembled WGS sequence"/>
</dbReference>
<dbReference type="EMBL" id="BAAAZE010000001">
    <property type="protein sequence ID" value="GAA4011789.1"/>
    <property type="molecule type" value="Genomic_DNA"/>
</dbReference>
<gene>
    <name evidence="1" type="ORF">GCM10022212_01340</name>
</gene>
<comment type="caution">
    <text evidence="1">The sequence shown here is derived from an EMBL/GenBank/DDBJ whole genome shotgun (WGS) entry which is preliminary data.</text>
</comment>
<evidence type="ECO:0000313" key="1">
    <source>
        <dbReference type="EMBL" id="GAA4011789.1"/>
    </source>
</evidence>
<organism evidence="1 2">
    <name type="scientific">Actimicrobium antarcticum</name>
    <dbReference type="NCBI Taxonomy" id="1051899"/>
    <lineage>
        <taxon>Bacteria</taxon>
        <taxon>Pseudomonadati</taxon>
        <taxon>Pseudomonadota</taxon>
        <taxon>Betaproteobacteria</taxon>
        <taxon>Burkholderiales</taxon>
        <taxon>Oxalobacteraceae</taxon>
        <taxon>Actimicrobium</taxon>
    </lineage>
</organism>
<name>A0ABP7SHK1_9BURK</name>
<reference evidence="2" key="1">
    <citation type="journal article" date="2019" name="Int. J. Syst. Evol. Microbiol.">
        <title>The Global Catalogue of Microorganisms (GCM) 10K type strain sequencing project: providing services to taxonomists for standard genome sequencing and annotation.</title>
        <authorList>
            <consortium name="The Broad Institute Genomics Platform"/>
            <consortium name="The Broad Institute Genome Sequencing Center for Infectious Disease"/>
            <person name="Wu L."/>
            <person name="Ma J."/>
        </authorList>
    </citation>
    <scope>NUCLEOTIDE SEQUENCE [LARGE SCALE GENOMIC DNA]</scope>
    <source>
        <strain evidence="2">JCM 16673</strain>
    </source>
</reference>